<dbReference type="CDD" id="cd01650">
    <property type="entry name" value="RT_nLTR_like"/>
    <property type="match status" value="1"/>
</dbReference>
<dbReference type="InterPro" id="IPR000477">
    <property type="entry name" value="RT_dom"/>
</dbReference>
<protein>
    <submittedName>
        <fullName evidence="2">Ribonuclease H</fullName>
    </submittedName>
</protein>
<reference evidence="2 3" key="1">
    <citation type="journal article" date="2014" name="Am. J. Bot.">
        <title>Genome assembly and annotation for red clover (Trifolium pratense; Fabaceae).</title>
        <authorList>
            <person name="Istvanek J."/>
            <person name="Jaros M."/>
            <person name="Krenek A."/>
            <person name="Repkova J."/>
        </authorList>
    </citation>
    <scope>NUCLEOTIDE SEQUENCE [LARGE SCALE GENOMIC DNA]</scope>
    <source>
        <strain evidence="3">cv. Tatra</strain>
        <tissue evidence="2">Young leaves</tissue>
    </source>
</reference>
<accession>A0A2K3K241</accession>
<feature type="domain" description="Reverse transcriptase" evidence="1">
    <location>
        <begin position="1"/>
        <end position="219"/>
    </location>
</feature>
<feature type="non-terminal residue" evidence="2">
    <location>
        <position position="1"/>
    </location>
</feature>
<evidence type="ECO:0000313" key="3">
    <source>
        <dbReference type="Proteomes" id="UP000236291"/>
    </source>
</evidence>
<evidence type="ECO:0000313" key="2">
    <source>
        <dbReference type="EMBL" id="PNX60363.1"/>
    </source>
</evidence>
<name>A0A2K3K241_TRIPR</name>
<proteinExistence type="predicted"/>
<organism evidence="2 3">
    <name type="scientific">Trifolium pratense</name>
    <name type="common">Red clover</name>
    <dbReference type="NCBI Taxonomy" id="57577"/>
    <lineage>
        <taxon>Eukaryota</taxon>
        <taxon>Viridiplantae</taxon>
        <taxon>Streptophyta</taxon>
        <taxon>Embryophyta</taxon>
        <taxon>Tracheophyta</taxon>
        <taxon>Spermatophyta</taxon>
        <taxon>Magnoliopsida</taxon>
        <taxon>eudicotyledons</taxon>
        <taxon>Gunneridae</taxon>
        <taxon>Pentapetalae</taxon>
        <taxon>rosids</taxon>
        <taxon>fabids</taxon>
        <taxon>Fabales</taxon>
        <taxon>Fabaceae</taxon>
        <taxon>Papilionoideae</taxon>
        <taxon>50 kb inversion clade</taxon>
        <taxon>NPAAA clade</taxon>
        <taxon>Hologalegina</taxon>
        <taxon>IRL clade</taxon>
        <taxon>Trifolieae</taxon>
        <taxon>Trifolium</taxon>
    </lineage>
</organism>
<dbReference type="AlphaFoldDB" id="A0A2K3K241"/>
<dbReference type="STRING" id="57577.A0A2K3K241"/>
<comment type="caution">
    <text evidence="2">The sequence shown here is derived from an EMBL/GenBank/DDBJ whole genome shotgun (WGS) entry which is preliminary data.</text>
</comment>
<dbReference type="EMBL" id="ASHM01082600">
    <property type="protein sequence ID" value="PNX60363.1"/>
    <property type="molecule type" value="Genomic_DNA"/>
</dbReference>
<gene>
    <name evidence="2" type="ORF">L195_g051890</name>
</gene>
<dbReference type="InterPro" id="IPR043502">
    <property type="entry name" value="DNA/RNA_pol_sf"/>
</dbReference>
<dbReference type="InterPro" id="IPR052343">
    <property type="entry name" value="Retrotransposon-Effector_Assoc"/>
</dbReference>
<dbReference type="Proteomes" id="UP000236291">
    <property type="component" value="Unassembled WGS sequence"/>
</dbReference>
<dbReference type="PANTHER" id="PTHR46890">
    <property type="entry name" value="NON-LTR RETROLELEMENT REVERSE TRANSCRIPTASE-LIKE PROTEIN-RELATED"/>
    <property type="match status" value="1"/>
</dbReference>
<evidence type="ECO:0000259" key="1">
    <source>
        <dbReference type="PROSITE" id="PS50878"/>
    </source>
</evidence>
<sequence length="249" mass="27636">GILPNCVSVNQSAFVEGRSILDNALVAFEVIHCMKSKTKGKHGDVALKIDFSKAYDIMDGGYIRGLMHSMGFDEKWIKWVMMCVESVNYSVKVNEDSTCPIFPSRGLRQGDHLSPYLFILCSEGLTALIRQAERNGSLHGVKVRRNASVVSHLLFADDCFLFCRAESNEAATLKNILATFGEASGQLVNFQKSEVFFGRKASDQIKTEVAAVLYVNIALGTGKYLGLPSMEPVERCLSNQYFNLFLLTR</sequence>
<dbReference type="SUPFAM" id="SSF56672">
    <property type="entry name" value="DNA/RNA polymerases"/>
    <property type="match status" value="1"/>
</dbReference>
<reference evidence="2 3" key="2">
    <citation type="journal article" date="2017" name="Front. Plant Sci.">
        <title>Gene Classification and Mining of Molecular Markers Useful in Red Clover (Trifolium pratense) Breeding.</title>
        <authorList>
            <person name="Istvanek J."/>
            <person name="Dluhosova J."/>
            <person name="Dluhos P."/>
            <person name="Patkova L."/>
            <person name="Nedelnik J."/>
            <person name="Repkova J."/>
        </authorList>
    </citation>
    <scope>NUCLEOTIDE SEQUENCE [LARGE SCALE GENOMIC DNA]</scope>
    <source>
        <strain evidence="3">cv. Tatra</strain>
        <tissue evidence="2">Young leaves</tissue>
    </source>
</reference>
<dbReference type="PANTHER" id="PTHR46890:SF48">
    <property type="entry name" value="RNA-DIRECTED DNA POLYMERASE"/>
    <property type="match status" value="1"/>
</dbReference>
<dbReference type="Pfam" id="PF00078">
    <property type="entry name" value="RVT_1"/>
    <property type="match status" value="1"/>
</dbReference>
<dbReference type="PROSITE" id="PS50878">
    <property type="entry name" value="RT_POL"/>
    <property type="match status" value="1"/>
</dbReference>